<dbReference type="GO" id="GO:0004521">
    <property type="term" value="F:RNA endonuclease activity"/>
    <property type="evidence" value="ECO:0007669"/>
    <property type="project" value="EnsemblFungi"/>
</dbReference>
<dbReference type="GO" id="GO:0000447">
    <property type="term" value="P:endonucleolytic cleavage in ITS1 to separate SSU-rRNA from 5.8S rRNA and LSU-rRNA from tricistronic rRNA transcript (SSU-rRNA, 5.8S rRNA, LSU-rRNA)"/>
    <property type="evidence" value="ECO:0007669"/>
    <property type="project" value="EnsemblFungi"/>
</dbReference>
<keyword evidence="3" id="KW-0690">Ribosome biogenesis</keyword>
<dbReference type="InterPro" id="IPR023797">
    <property type="entry name" value="RNA3'_phos_cyclase_dom"/>
</dbReference>
<evidence type="ECO:0000256" key="4">
    <source>
        <dbReference type="ARBA" id="ARBA00023242"/>
    </source>
</evidence>
<dbReference type="GO" id="GO:2000232">
    <property type="term" value="P:regulation of rRNA processing"/>
    <property type="evidence" value="ECO:0007669"/>
    <property type="project" value="EnsemblFungi"/>
</dbReference>
<comment type="caution">
    <text evidence="7">The sequence shown here is derived from an EMBL/GenBank/DDBJ whole genome shotgun (WGS) entry which is preliminary data.</text>
</comment>
<dbReference type="InterPro" id="IPR020719">
    <property type="entry name" value="RNA3'_term_phos_cycl-like_CS"/>
</dbReference>
<evidence type="ECO:0000259" key="5">
    <source>
        <dbReference type="Pfam" id="PF01137"/>
    </source>
</evidence>
<dbReference type="GO" id="GO:0000472">
    <property type="term" value="P:endonucleolytic cleavage to generate mature 5'-end of SSU-rRNA from (SSU-rRNA, 5.8S rRNA, LSU-rRNA)"/>
    <property type="evidence" value="ECO:0007669"/>
    <property type="project" value="EnsemblFungi"/>
</dbReference>
<dbReference type="NCBIfam" id="TIGR03400">
    <property type="entry name" value="18S_RNA_Rcl1p"/>
    <property type="match status" value="1"/>
</dbReference>
<dbReference type="EMBL" id="LFVZ01000005">
    <property type="protein sequence ID" value="KTW29426.1"/>
    <property type="molecule type" value="Genomic_DNA"/>
</dbReference>
<dbReference type="InterPro" id="IPR000228">
    <property type="entry name" value="RNA3'_term_phos_cyc"/>
</dbReference>
<feature type="domain" description="RNA 3'-terminal phosphate cyclase" evidence="5">
    <location>
        <begin position="7"/>
        <end position="333"/>
    </location>
</feature>
<dbReference type="SUPFAM" id="SSF55205">
    <property type="entry name" value="EPT/RTPC-like"/>
    <property type="match status" value="1"/>
</dbReference>
<dbReference type="InterPro" id="IPR037136">
    <property type="entry name" value="RNA3'_phos_cyclase_dom_sf"/>
</dbReference>
<comment type="subcellular location">
    <subcellularLocation>
        <location evidence="1">Nucleus</location>
        <location evidence="1">Nucleolus</location>
    </subcellularLocation>
</comment>
<evidence type="ECO:0000256" key="1">
    <source>
        <dbReference type="ARBA" id="ARBA00004604"/>
    </source>
</evidence>
<sequence length="358" mass="39452">MGTQILRFQGHEYFTQRLTLSLLSKKMIRIEKIRSDHTNPGLQDYEISFLRLLETITNGSQINISYTGTIIVFKPGQIHGGKFTYDCGTSRSIGYFLLPLLSILPFSKIPFDLTFTGLTVDNYDVGVDVIRTGILPIMRKFGINDGLELRILKRGSSPLGGGEIRITCPSVRTLCTIHLLSSGRIKRIRGIASSTCVSPSIANRLVESARSVLNRFIPDIYIYIDVRKGGECGKSPGFSLSLVAESNTESLYTSELSGEAGDIPEDIGISCARILLSQIQNGGCVDNIACKYVLLGMVLGSEDVGRIKIGSKIDEHLVAFLRDIKLFFNVEMRFIPSGNEIIVSCKGIGYTNYNKMVT</sequence>
<dbReference type="GO" id="GO:0000480">
    <property type="term" value="P:endonucleolytic cleavage in 5'-ETS of tricistronic rRNA transcript (SSU-rRNA, 5.8S rRNA, LSU-rRNA)"/>
    <property type="evidence" value="ECO:0007669"/>
    <property type="project" value="EnsemblFungi"/>
</dbReference>
<evidence type="ECO:0000256" key="3">
    <source>
        <dbReference type="ARBA" id="ARBA00022517"/>
    </source>
</evidence>
<dbReference type="OrthoDB" id="1911237at2759"/>
<dbReference type="PROSITE" id="PS01287">
    <property type="entry name" value="RTC"/>
    <property type="match status" value="1"/>
</dbReference>
<dbReference type="Proteomes" id="UP000054454">
    <property type="component" value="Unassembled WGS sequence"/>
</dbReference>
<reference evidence="8" key="1">
    <citation type="journal article" date="2016" name="Nat. Commun.">
        <title>Genome analysis of three Pneumocystis species reveals adaptation mechanisms to life exclusively in mammalian hosts.</title>
        <authorList>
            <person name="Ma L."/>
            <person name="Chen Z."/>
            <person name="Huang D.W."/>
            <person name="Kutty G."/>
            <person name="Ishihara M."/>
            <person name="Wang H."/>
            <person name="Abouelleil A."/>
            <person name="Bishop L."/>
            <person name="Davey E."/>
            <person name="Deng R."/>
            <person name="Deng X."/>
            <person name="Fan L."/>
            <person name="Fantoni G."/>
            <person name="Fitzgerald M."/>
            <person name="Gogineni E."/>
            <person name="Goldberg J.M."/>
            <person name="Handley G."/>
            <person name="Hu X."/>
            <person name="Huber C."/>
            <person name="Jiao X."/>
            <person name="Jones K."/>
            <person name="Levin J.Z."/>
            <person name="Liu Y."/>
            <person name="Macdonald P."/>
            <person name="Melnikov A."/>
            <person name="Raley C."/>
            <person name="Sassi M."/>
            <person name="Sherman B.T."/>
            <person name="Song X."/>
            <person name="Sykes S."/>
            <person name="Tran B."/>
            <person name="Walsh L."/>
            <person name="Xia Y."/>
            <person name="Yang J."/>
            <person name="Young S."/>
            <person name="Zeng Q."/>
            <person name="Zheng X."/>
            <person name="Stephens R."/>
            <person name="Nusbaum C."/>
            <person name="Birren B.W."/>
            <person name="Azadi P."/>
            <person name="Lempicki R.A."/>
            <person name="Cuomo C.A."/>
            <person name="Kovacs J.A."/>
        </authorList>
    </citation>
    <scope>NUCLEOTIDE SEQUENCE [LARGE SCALE GENOMIC DNA]</scope>
    <source>
        <strain evidence="8">B80</strain>
    </source>
</reference>
<organism evidence="7 8">
    <name type="scientific">Pneumocystis carinii (strain B80)</name>
    <name type="common">Rat pneumocystis pneumonia agent</name>
    <name type="synonym">Pneumocystis carinii f. sp. carinii</name>
    <dbReference type="NCBI Taxonomy" id="1408658"/>
    <lineage>
        <taxon>Eukaryota</taxon>
        <taxon>Fungi</taxon>
        <taxon>Dikarya</taxon>
        <taxon>Ascomycota</taxon>
        <taxon>Taphrinomycotina</taxon>
        <taxon>Pneumocystomycetes</taxon>
        <taxon>Pneumocystaceae</taxon>
        <taxon>Pneumocystis</taxon>
    </lineage>
</organism>
<dbReference type="InterPro" id="IPR013792">
    <property type="entry name" value="RNA3'P_cycl/enolpyr_Trfase_a/b"/>
</dbReference>
<keyword evidence="8" id="KW-1185">Reference proteome</keyword>
<dbReference type="RefSeq" id="XP_018226619.1">
    <property type="nucleotide sequence ID" value="XM_018369961.1"/>
</dbReference>
<feature type="domain" description="RNA 3'-terminal phosphate cyclase insert" evidence="6">
    <location>
        <begin position="181"/>
        <end position="280"/>
    </location>
</feature>
<dbReference type="GO" id="GO:0008047">
    <property type="term" value="F:enzyme activator activity"/>
    <property type="evidence" value="ECO:0007669"/>
    <property type="project" value="EnsemblFungi"/>
</dbReference>
<proteinExistence type="inferred from homology"/>
<dbReference type="PANTHER" id="PTHR11096">
    <property type="entry name" value="RNA 3' TERMINAL PHOSPHATE CYCLASE"/>
    <property type="match status" value="1"/>
</dbReference>
<name>A0A0W4ZM33_PNEC8</name>
<dbReference type="GO" id="GO:0032040">
    <property type="term" value="C:small-subunit processome"/>
    <property type="evidence" value="ECO:0007669"/>
    <property type="project" value="EnsemblFungi"/>
</dbReference>
<gene>
    <name evidence="7" type="ORF">T552_01378</name>
</gene>
<dbReference type="InterPro" id="IPR016443">
    <property type="entry name" value="RNA3'_term_phos_cyc_type_2"/>
</dbReference>
<dbReference type="AlphaFoldDB" id="A0A0W4ZM33"/>
<evidence type="ECO:0000313" key="8">
    <source>
        <dbReference type="Proteomes" id="UP000054454"/>
    </source>
</evidence>
<dbReference type="Gene3D" id="3.65.10.20">
    <property type="entry name" value="RNA 3'-terminal phosphate cyclase domain"/>
    <property type="match status" value="1"/>
</dbReference>
<protein>
    <submittedName>
        <fullName evidence="7">18S rRNA biogenesis protein RCL1</fullName>
    </submittedName>
</protein>
<dbReference type="Gene3D" id="3.30.360.20">
    <property type="entry name" value="RNA 3'-terminal phosphate cyclase, insert domain"/>
    <property type="match status" value="1"/>
</dbReference>
<comment type="similarity">
    <text evidence="2">Belongs to the RNA 3'-terminal cyclase family. Type 2 subfamily.</text>
</comment>
<dbReference type="GeneID" id="28936164"/>
<dbReference type="InterPro" id="IPR013791">
    <property type="entry name" value="RNA3'-term_phos_cycl_insert"/>
</dbReference>
<evidence type="ECO:0000256" key="2">
    <source>
        <dbReference type="ARBA" id="ARBA00007089"/>
    </source>
</evidence>
<dbReference type="VEuPathDB" id="FungiDB:T552_01378"/>
<dbReference type="Pfam" id="PF05189">
    <property type="entry name" value="RTC_insert"/>
    <property type="match status" value="1"/>
</dbReference>
<dbReference type="CDD" id="cd00875">
    <property type="entry name" value="RNA_Cyclase_Class_I"/>
    <property type="match status" value="1"/>
</dbReference>
<dbReference type="PANTHER" id="PTHR11096:SF1">
    <property type="entry name" value="RNA 3'-TERMINAL PHOSPHATE CYCLASE-LIKE PROTEIN"/>
    <property type="match status" value="1"/>
</dbReference>
<dbReference type="Pfam" id="PF01137">
    <property type="entry name" value="RTC"/>
    <property type="match status" value="1"/>
</dbReference>
<evidence type="ECO:0000259" key="6">
    <source>
        <dbReference type="Pfam" id="PF05189"/>
    </source>
</evidence>
<keyword evidence="4" id="KW-0539">Nucleus</keyword>
<dbReference type="GO" id="GO:0030686">
    <property type="term" value="C:90S preribosome"/>
    <property type="evidence" value="ECO:0007669"/>
    <property type="project" value="EnsemblFungi"/>
</dbReference>
<evidence type="ECO:0000313" key="7">
    <source>
        <dbReference type="EMBL" id="KTW29426.1"/>
    </source>
</evidence>
<dbReference type="InterPro" id="IPR036553">
    <property type="entry name" value="RPTC_insert"/>
</dbReference>
<accession>A0A0W4ZM33</accession>